<dbReference type="EMBL" id="GBXM01032663">
    <property type="protein sequence ID" value="JAH75914.1"/>
    <property type="molecule type" value="Transcribed_RNA"/>
</dbReference>
<evidence type="ECO:0000313" key="1">
    <source>
        <dbReference type="EMBL" id="JAH75914.1"/>
    </source>
</evidence>
<dbReference type="AlphaFoldDB" id="A0A0E9VCS1"/>
<reference evidence="1" key="1">
    <citation type="submission" date="2014-11" db="EMBL/GenBank/DDBJ databases">
        <authorList>
            <person name="Amaro Gonzalez C."/>
        </authorList>
    </citation>
    <scope>NUCLEOTIDE SEQUENCE</scope>
</reference>
<proteinExistence type="predicted"/>
<organism evidence="1">
    <name type="scientific">Anguilla anguilla</name>
    <name type="common">European freshwater eel</name>
    <name type="synonym">Muraena anguilla</name>
    <dbReference type="NCBI Taxonomy" id="7936"/>
    <lineage>
        <taxon>Eukaryota</taxon>
        <taxon>Metazoa</taxon>
        <taxon>Chordata</taxon>
        <taxon>Craniata</taxon>
        <taxon>Vertebrata</taxon>
        <taxon>Euteleostomi</taxon>
        <taxon>Actinopterygii</taxon>
        <taxon>Neopterygii</taxon>
        <taxon>Teleostei</taxon>
        <taxon>Anguilliformes</taxon>
        <taxon>Anguillidae</taxon>
        <taxon>Anguilla</taxon>
    </lineage>
</organism>
<sequence length="29" mass="3380">MYSVFSCNLFCANFMITAIFDSCCYKKTK</sequence>
<reference evidence="1" key="2">
    <citation type="journal article" date="2015" name="Fish Shellfish Immunol.">
        <title>Early steps in the European eel (Anguilla anguilla)-Vibrio vulnificus interaction in the gills: Role of the RtxA13 toxin.</title>
        <authorList>
            <person name="Callol A."/>
            <person name="Pajuelo D."/>
            <person name="Ebbesson L."/>
            <person name="Teles M."/>
            <person name="MacKenzie S."/>
            <person name="Amaro C."/>
        </authorList>
    </citation>
    <scope>NUCLEOTIDE SEQUENCE</scope>
</reference>
<protein>
    <submittedName>
        <fullName evidence="1">Uncharacterized protein</fullName>
    </submittedName>
</protein>
<accession>A0A0E9VCS1</accession>
<name>A0A0E9VCS1_ANGAN</name>